<keyword evidence="6" id="KW-0285">Flavoprotein</keyword>
<evidence type="ECO:0000313" key="18">
    <source>
        <dbReference type="EMBL" id="OAF72046.1"/>
    </source>
</evidence>
<evidence type="ECO:0000256" key="16">
    <source>
        <dbReference type="ARBA" id="ARBA00048769"/>
    </source>
</evidence>
<comment type="subunit">
    <text evidence="15">Core subunit of respiratory chain NADH dehydrogenase (Complex I) which is composed of 45 different subunits. This is a component of the flavoprotein-sulfur (FP) fragment of the enzyme. Interacts with RAB5IF.</text>
</comment>
<comment type="similarity">
    <text evidence="3">Belongs to the complex I 51 kDa subunit family.</text>
</comment>
<evidence type="ECO:0000256" key="8">
    <source>
        <dbReference type="ARBA" id="ARBA00022723"/>
    </source>
</evidence>
<dbReference type="AlphaFoldDB" id="A0A177BCY7"/>
<dbReference type="GO" id="GO:0051539">
    <property type="term" value="F:4 iron, 4 sulfur cluster binding"/>
    <property type="evidence" value="ECO:0007669"/>
    <property type="project" value="UniProtKB-KW"/>
</dbReference>
<dbReference type="GO" id="GO:0005739">
    <property type="term" value="C:mitochondrion"/>
    <property type="evidence" value="ECO:0007669"/>
    <property type="project" value="UniProtKB-ARBA"/>
</dbReference>
<dbReference type="Pfam" id="PF10589">
    <property type="entry name" value="NADH_4Fe-4S"/>
    <property type="match status" value="1"/>
</dbReference>
<comment type="cofactor">
    <cofactor evidence="1">
        <name>FMN</name>
        <dbReference type="ChEBI" id="CHEBI:58210"/>
    </cofactor>
</comment>
<dbReference type="InterPro" id="IPR054765">
    <property type="entry name" value="SLBB_dom"/>
</dbReference>
<keyword evidence="19" id="KW-1185">Reference proteome</keyword>
<dbReference type="Gene3D" id="3.10.20.600">
    <property type="match status" value="1"/>
</dbReference>
<evidence type="ECO:0000256" key="12">
    <source>
        <dbReference type="ARBA" id="ARBA00023027"/>
    </source>
</evidence>
<accession>A0A177BCY7</accession>
<dbReference type="EMBL" id="LWCA01000007">
    <property type="protein sequence ID" value="OAF72046.1"/>
    <property type="molecule type" value="Genomic_DNA"/>
</dbReference>
<comment type="catalytic activity">
    <reaction evidence="16">
        <text>a ubiquinone + NADH + 5 H(+)(in) = a ubiquinol + NAD(+) + 4 H(+)(out)</text>
        <dbReference type="Rhea" id="RHEA:29091"/>
        <dbReference type="Rhea" id="RHEA-COMP:9565"/>
        <dbReference type="Rhea" id="RHEA-COMP:9566"/>
        <dbReference type="ChEBI" id="CHEBI:15378"/>
        <dbReference type="ChEBI" id="CHEBI:16389"/>
        <dbReference type="ChEBI" id="CHEBI:17976"/>
        <dbReference type="ChEBI" id="CHEBI:57540"/>
        <dbReference type="ChEBI" id="CHEBI:57945"/>
        <dbReference type="EC" id="7.1.1.2"/>
    </reaction>
    <physiologicalReaction direction="left-to-right" evidence="16">
        <dbReference type="Rhea" id="RHEA:29092"/>
    </physiologicalReaction>
</comment>
<dbReference type="GO" id="GO:0010181">
    <property type="term" value="F:FMN binding"/>
    <property type="evidence" value="ECO:0007669"/>
    <property type="project" value="InterPro"/>
</dbReference>
<dbReference type="Gene3D" id="1.20.1440.230">
    <property type="entry name" value="NADH-ubiquinone oxidoreductase 51kDa subunit, iron-sulphur binding domain"/>
    <property type="match status" value="1"/>
</dbReference>
<feature type="domain" description="NADH-ubiquinone oxidoreductase 51kDa subunit iron-sulphur binding" evidence="17">
    <location>
        <begin position="366"/>
        <end position="411"/>
    </location>
</feature>
<dbReference type="InterPro" id="IPR037207">
    <property type="entry name" value="Nuop51_4Fe4S-bd_sf"/>
</dbReference>
<evidence type="ECO:0000256" key="15">
    <source>
        <dbReference type="ARBA" id="ARBA00046881"/>
    </source>
</evidence>
<keyword evidence="10" id="KW-0408">Iron</keyword>
<dbReference type="GO" id="GO:0008137">
    <property type="term" value="F:NADH dehydrogenase (ubiquinone) activity"/>
    <property type="evidence" value="ECO:0007669"/>
    <property type="project" value="UniProtKB-EC"/>
</dbReference>
<dbReference type="SUPFAM" id="SSF142019">
    <property type="entry name" value="Nqo1 FMN-binding domain-like"/>
    <property type="match status" value="1"/>
</dbReference>
<gene>
    <name evidence="18" type="ORF">A3Q56_00177</name>
</gene>
<evidence type="ECO:0000256" key="2">
    <source>
        <dbReference type="ARBA" id="ARBA00001966"/>
    </source>
</evidence>
<dbReference type="SMART" id="SM00928">
    <property type="entry name" value="NADH_4Fe-4S"/>
    <property type="match status" value="1"/>
</dbReference>
<evidence type="ECO:0000256" key="13">
    <source>
        <dbReference type="ARBA" id="ARBA00030807"/>
    </source>
</evidence>
<evidence type="ECO:0000256" key="9">
    <source>
        <dbReference type="ARBA" id="ARBA00022967"/>
    </source>
</evidence>
<organism evidence="18 19">
    <name type="scientific">Intoshia linei</name>
    <dbReference type="NCBI Taxonomy" id="1819745"/>
    <lineage>
        <taxon>Eukaryota</taxon>
        <taxon>Metazoa</taxon>
        <taxon>Spiralia</taxon>
        <taxon>Lophotrochozoa</taxon>
        <taxon>Mesozoa</taxon>
        <taxon>Orthonectida</taxon>
        <taxon>Rhopaluridae</taxon>
        <taxon>Intoshia</taxon>
    </lineage>
</organism>
<dbReference type="Gene3D" id="3.40.50.11540">
    <property type="entry name" value="NADH-ubiquinone oxidoreductase 51kDa subunit"/>
    <property type="match status" value="1"/>
</dbReference>
<proteinExistence type="inferred from homology"/>
<dbReference type="PANTHER" id="PTHR11780">
    <property type="entry name" value="NADH-UBIQUINONE OXIDOREDUCTASE FLAVOPROTEIN 1 NDUFV1"/>
    <property type="match status" value="1"/>
</dbReference>
<evidence type="ECO:0000256" key="6">
    <source>
        <dbReference type="ARBA" id="ARBA00022630"/>
    </source>
</evidence>
<sequence length="735" mass="83718">MNRFFLNFFVRKKTTYGPLADSDRIFTNLYGRHDWKLKGAQSRGDWVYTKRIVEKGKDWIQDQVKKSGLRGRGGAGFPTGIKWSFMNKPDDSNVCILNSSFFYLFMLSIDRPRYLVVNADEGEPGTCKDREILRYDCHKLLEGCLIAGFAIGARAAYIYIRGEFYNEASNMQYAINEAYQAGLLGKNAANTNYDFDVFLHRGAGAYICGEEGALMESLEGKQGKPRLKPPFPAEIGIFNCPTTVNNVETIAVSPAICYRGGDWFSSFGKERNHGTKLFNISGNVNYPCTVEEEMSIPMRELIDRHCGGVIGGWDNLKAVIPGGSSTPLIPKSICDNVLMDFDSLIAAQTGLGTAALIVMNKQADVVRCIQRLTKFYAHESCGQCTPCREGVSWMEKIMNRFAIGKAKVPEIDMLYELSKQIEGHTICALGDAAAWPIQGLIRHFRHELENRMEEYAKANEITTKSTEKVAYYFKYVFSKDIDAKKCEIDIIVQTLLYRKLFENIITSYLENEDRKIIDKSNDKDKQTENIARFTTEFDKIFSDSPKTCHPIVDDETVCKVKNDRNLISFETPSVEIFNTKISDKQNNTNSVEIPHETKENIGNFNVHIYEDISETVSDHVKRSNSLNENSLICDIPMTTSVPNLINESQMSVCIKEEPFRTRNGMNRTIKEFDPPYACKEHVTESVSSEDEFKYRMEIHQTLFEMGLTDFNYNNKLILKHNYDISKIVEECFDYK</sequence>
<evidence type="ECO:0000256" key="14">
    <source>
        <dbReference type="ARBA" id="ARBA00030999"/>
    </source>
</evidence>
<dbReference type="SUPFAM" id="SSF140490">
    <property type="entry name" value="Nqo1C-terminal domain-like"/>
    <property type="match status" value="1"/>
</dbReference>
<dbReference type="Pfam" id="PF01512">
    <property type="entry name" value="Complex1_51K"/>
    <property type="match status" value="1"/>
</dbReference>
<dbReference type="GO" id="GO:0051287">
    <property type="term" value="F:NAD binding"/>
    <property type="evidence" value="ECO:0007669"/>
    <property type="project" value="InterPro"/>
</dbReference>
<keyword evidence="12" id="KW-0520">NAD</keyword>
<evidence type="ECO:0000256" key="5">
    <source>
        <dbReference type="ARBA" id="ARBA00022485"/>
    </source>
</evidence>
<dbReference type="GO" id="GO:0006120">
    <property type="term" value="P:mitochondrial electron transport, NADH to ubiquinone"/>
    <property type="evidence" value="ECO:0007669"/>
    <property type="project" value="UniProtKB-ARBA"/>
</dbReference>
<dbReference type="PROSITE" id="PS00645">
    <property type="entry name" value="COMPLEX1_51K_2"/>
    <property type="match status" value="1"/>
</dbReference>
<dbReference type="NCBIfam" id="TIGR01959">
    <property type="entry name" value="nuoF_fam"/>
    <property type="match status" value="1"/>
</dbReference>
<dbReference type="InterPro" id="IPR001949">
    <property type="entry name" value="NADH-UbQ_OxRdtase_51kDa_CS"/>
</dbReference>
<dbReference type="GO" id="GO:0046872">
    <property type="term" value="F:metal ion binding"/>
    <property type="evidence" value="ECO:0007669"/>
    <property type="project" value="UniProtKB-KW"/>
</dbReference>
<evidence type="ECO:0000256" key="7">
    <source>
        <dbReference type="ARBA" id="ARBA00022643"/>
    </source>
</evidence>
<dbReference type="OrthoDB" id="42889at2759"/>
<dbReference type="InterPro" id="IPR011537">
    <property type="entry name" value="NADH-UbQ_OxRdtase_suF"/>
</dbReference>
<evidence type="ECO:0000256" key="3">
    <source>
        <dbReference type="ARBA" id="ARBA00007523"/>
    </source>
</evidence>
<dbReference type="Pfam" id="PF22461">
    <property type="entry name" value="SLBB_2"/>
    <property type="match status" value="1"/>
</dbReference>
<keyword evidence="8" id="KW-0479">Metal-binding</keyword>
<reference evidence="18 19" key="1">
    <citation type="submission" date="2016-04" db="EMBL/GenBank/DDBJ databases">
        <title>The genome of Intoshia linei affirms orthonectids as highly simplified spiralians.</title>
        <authorList>
            <person name="Mikhailov K.V."/>
            <person name="Slusarev G.S."/>
            <person name="Nikitin M.A."/>
            <person name="Logacheva M.D."/>
            <person name="Penin A."/>
            <person name="Aleoshin V."/>
            <person name="Panchin Y.V."/>
        </authorList>
    </citation>
    <scope>NUCLEOTIDE SEQUENCE [LARGE SCALE GENOMIC DNA]</scope>
    <source>
        <strain evidence="18">Intl2013</strain>
        <tissue evidence="18">Whole animal</tissue>
    </source>
</reference>
<dbReference type="InterPro" id="IPR037225">
    <property type="entry name" value="Nuo51_FMN-bd_sf"/>
</dbReference>
<dbReference type="FunFam" id="3.40.50.11540:FF:000001">
    <property type="entry name" value="NADH dehydrogenase [ubiquinone] flavoprotein 1, mitochondrial"/>
    <property type="match status" value="1"/>
</dbReference>
<name>A0A177BCY7_9BILA</name>
<evidence type="ECO:0000256" key="1">
    <source>
        <dbReference type="ARBA" id="ARBA00001917"/>
    </source>
</evidence>
<dbReference type="InterPro" id="IPR050837">
    <property type="entry name" value="ComplexI_51kDa_subunit"/>
</dbReference>
<evidence type="ECO:0000256" key="10">
    <source>
        <dbReference type="ARBA" id="ARBA00023004"/>
    </source>
</evidence>
<comment type="caution">
    <text evidence="18">The sequence shown here is derived from an EMBL/GenBank/DDBJ whole genome shotgun (WGS) entry which is preliminary data.</text>
</comment>
<dbReference type="PANTHER" id="PTHR11780:SF10">
    <property type="entry name" value="NADH DEHYDROGENASE [UBIQUINONE] FLAVOPROTEIN 1, MITOCHONDRIAL"/>
    <property type="match status" value="1"/>
</dbReference>
<dbReference type="FunFam" id="1.20.1440.230:FF:000001">
    <property type="entry name" value="Mitochondrial NADH dehydrogenase flavoprotein 1"/>
    <property type="match status" value="1"/>
</dbReference>
<evidence type="ECO:0000256" key="11">
    <source>
        <dbReference type="ARBA" id="ARBA00023014"/>
    </source>
</evidence>
<dbReference type="FunFam" id="3.10.20.600:FF:000001">
    <property type="entry name" value="NADH dehydrogenase [ubiquinone] flavoprotein 1, mitochondrial"/>
    <property type="match status" value="1"/>
</dbReference>
<keyword evidence="5" id="KW-0004">4Fe-4S</keyword>
<dbReference type="InterPro" id="IPR019575">
    <property type="entry name" value="Nuop51_4Fe4S-bd"/>
</dbReference>
<keyword evidence="7" id="KW-0288">FMN</keyword>
<dbReference type="SUPFAM" id="SSF142984">
    <property type="entry name" value="Nqo1 middle domain-like"/>
    <property type="match status" value="1"/>
</dbReference>
<keyword evidence="11" id="KW-0411">Iron-sulfur</keyword>
<comment type="cofactor">
    <cofactor evidence="2">
        <name>[4Fe-4S] cluster</name>
        <dbReference type="ChEBI" id="CHEBI:49883"/>
    </cofactor>
</comment>
<dbReference type="InterPro" id="IPR011538">
    <property type="entry name" value="Nuo51_FMN-bd"/>
</dbReference>
<evidence type="ECO:0000256" key="4">
    <source>
        <dbReference type="ARBA" id="ARBA00022402"/>
    </source>
</evidence>
<evidence type="ECO:0000313" key="19">
    <source>
        <dbReference type="Proteomes" id="UP000078046"/>
    </source>
</evidence>
<dbReference type="NCBIfam" id="NF010120">
    <property type="entry name" value="PRK13596.1"/>
    <property type="match status" value="1"/>
</dbReference>
<dbReference type="Proteomes" id="UP000078046">
    <property type="component" value="Unassembled WGS sequence"/>
</dbReference>
<keyword evidence="9" id="KW-1278">Translocase</keyword>
<evidence type="ECO:0000259" key="17">
    <source>
        <dbReference type="SMART" id="SM00928"/>
    </source>
</evidence>
<dbReference type="Gene3D" id="1.10.8.10">
    <property type="entry name" value="DNA helicase RuvA subunit, C-terminal domain"/>
    <property type="match status" value="1"/>
</dbReference>
<protein>
    <recommendedName>
        <fullName evidence="4">NADH dehydrogenase [ubiquinone] flavoprotein 1, mitochondrial</fullName>
    </recommendedName>
    <alternativeName>
        <fullName evidence="13">Complex I-51kD</fullName>
    </alternativeName>
    <alternativeName>
        <fullName evidence="14">NADH-ubiquinone oxidoreductase 51 kDa subunit</fullName>
    </alternativeName>
</protein>